<feature type="transmembrane region" description="Helical" evidence="1">
    <location>
        <begin position="63"/>
        <end position="82"/>
    </location>
</feature>
<keyword evidence="1" id="KW-0472">Membrane</keyword>
<reference evidence="3" key="1">
    <citation type="journal article" date="2019" name="Int. J. Syst. Evol. Microbiol.">
        <title>The Global Catalogue of Microorganisms (GCM) 10K type strain sequencing project: providing services to taxonomists for standard genome sequencing and annotation.</title>
        <authorList>
            <consortium name="The Broad Institute Genomics Platform"/>
            <consortium name="The Broad Institute Genome Sequencing Center for Infectious Disease"/>
            <person name="Wu L."/>
            <person name="Ma J."/>
        </authorList>
    </citation>
    <scope>NUCLEOTIDE SEQUENCE [LARGE SCALE GENOMIC DNA]</scope>
    <source>
        <strain evidence="3">CECT 8010</strain>
    </source>
</reference>
<gene>
    <name evidence="2" type="ORF">ACFOW1_10915</name>
</gene>
<name>A0ABV8PZZ6_9BACT</name>
<feature type="transmembrane region" description="Helical" evidence="1">
    <location>
        <begin position="118"/>
        <end position="137"/>
    </location>
</feature>
<proteinExistence type="predicted"/>
<evidence type="ECO:0000313" key="2">
    <source>
        <dbReference type="EMBL" id="MFC4232405.1"/>
    </source>
</evidence>
<sequence length="506" mass="57784">MKPTKNITFKHNIDALIAACIGASIIYWFAIQHGIGVSPDSLTYTSVARNMQHGRFWYQFDGMPLTIFPCFYPSFLGSIIFITQHDIIAIAPIINALLFAAVIFMVGCLAQQMVSHKLYKWLLLSCLIISSSLVEIYSMLWSETLFILLLVLFFIFLHKYGTNYSLKSLMQVSAIAALACVTRFAGVTFIAIAGLVILMDGQLVWRRKWWHLLTFGIVSLLPLIANLSYNYLLQDTLTGMRQKSVTPFTNNVQLYGSVVYDWLHLPQILHPYATFIGCVLFLVLVVIIAKRCWQQQAIYSYQNIASVGFIMYVAFIVITSSISRYEPINNRLLSAAFIPMLLATSYWLPPALQQLKIAAARRVATAACLTVIGLFQYQQYLWLDDWRGMVVRYGVPGYTDATWQQSPIVQFLEKQHDYFVPNMAIYANANDAVYFFSGLSCETVPEIAHTKEVQDFYSSKPHYIVWFINEFDNPSIVRLETIQQHRRLDTLKTFSDGYILMSSMKQ</sequence>
<dbReference type="EMBL" id="JBHSDC010000022">
    <property type="protein sequence ID" value="MFC4232405.1"/>
    <property type="molecule type" value="Genomic_DNA"/>
</dbReference>
<evidence type="ECO:0000313" key="3">
    <source>
        <dbReference type="Proteomes" id="UP001595906"/>
    </source>
</evidence>
<dbReference type="RefSeq" id="WP_379014245.1">
    <property type="nucleotide sequence ID" value="NZ_JBHSDC010000022.1"/>
</dbReference>
<keyword evidence="1" id="KW-1133">Transmembrane helix</keyword>
<feature type="transmembrane region" description="Helical" evidence="1">
    <location>
        <begin position="328"/>
        <end position="348"/>
    </location>
</feature>
<keyword evidence="3" id="KW-1185">Reference proteome</keyword>
<feature type="transmembrane region" description="Helical" evidence="1">
    <location>
        <begin position="89"/>
        <end position="112"/>
    </location>
</feature>
<organism evidence="2 3">
    <name type="scientific">Parasediminibacterium paludis</name>
    <dbReference type="NCBI Taxonomy" id="908966"/>
    <lineage>
        <taxon>Bacteria</taxon>
        <taxon>Pseudomonadati</taxon>
        <taxon>Bacteroidota</taxon>
        <taxon>Chitinophagia</taxon>
        <taxon>Chitinophagales</taxon>
        <taxon>Chitinophagaceae</taxon>
        <taxon>Parasediminibacterium</taxon>
    </lineage>
</organism>
<evidence type="ECO:0008006" key="4">
    <source>
        <dbReference type="Google" id="ProtNLM"/>
    </source>
</evidence>
<comment type="caution">
    <text evidence="2">The sequence shown here is derived from an EMBL/GenBank/DDBJ whole genome shotgun (WGS) entry which is preliminary data.</text>
</comment>
<feature type="transmembrane region" description="Helical" evidence="1">
    <location>
        <begin position="269"/>
        <end position="289"/>
    </location>
</feature>
<evidence type="ECO:0000256" key="1">
    <source>
        <dbReference type="SAM" id="Phobius"/>
    </source>
</evidence>
<feature type="transmembrane region" description="Helical" evidence="1">
    <location>
        <begin position="210"/>
        <end position="232"/>
    </location>
</feature>
<feature type="transmembrane region" description="Helical" evidence="1">
    <location>
        <begin position="301"/>
        <end position="322"/>
    </location>
</feature>
<keyword evidence="1" id="KW-0812">Transmembrane</keyword>
<feature type="transmembrane region" description="Helical" evidence="1">
    <location>
        <begin position="173"/>
        <end position="198"/>
    </location>
</feature>
<protein>
    <recommendedName>
        <fullName evidence="4">Dolichyl-phosphate-mannose-protein mannosyltransferase</fullName>
    </recommendedName>
</protein>
<feature type="transmembrane region" description="Helical" evidence="1">
    <location>
        <begin position="12"/>
        <end position="31"/>
    </location>
</feature>
<accession>A0ABV8PZZ6</accession>
<dbReference type="Proteomes" id="UP001595906">
    <property type="component" value="Unassembled WGS sequence"/>
</dbReference>